<keyword evidence="2" id="KW-1133">Transmembrane helix</keyword>
<dbReference type="SUPFAM" id="SSF49785">
    <property type="entry name" value="Galactose-binding domain-like"/>
    <property type="match status" value="1"/>
</dbReference>
<dbReference type="Gene3D" id="2.60.120.260">
    <property type="entry name" value="Galactose-binding domain-like"/>
    <property type="match status" value="1"/>
</dbReference>
<dbReference type="SMART" id="SM00331">
    <property type="entry name" value="PP2C_SIG"/>
    <property type="match status" value="1"/>
</dbReference>
<dbReference type="Gene3D" id="3.60.40.10">
    <property type="entry name" value="PPM-type phosphatase domain"/>
    <property type="match status" value="1"/>
</dbReference>
<dbReference type="Proteomes" id="UP000540989">
    <property type="component" value="Unassembled WGS sequence"/>
</dbReference>
<dbReference type="InterPro" id="IPR008979">
    <property type="entry name" value="Galactose-bd-like_sf"/>
</dbReference>
<dbReference type="PANTHER" id="PTHR43156:SF2">
    <property type="entry name" value="STAGE II SPORULATION PROTEIN E"/>
    <property type="match status" value="1"/>
</dbReference>
<feature type="transmembrane region" description="Helical" evidence="2">
    <location>
        <begin position="401"/>
        <end position="417"/>
    </location>
</feature>
<feature type="transmembrane region" description="Helical" evidence="2">
    <location>
        <begin position="429"/>
        <end position="455"/>
    </location>
</feature>
<feature type="transmembrane region" description="Helical" evidence="2">
    <location>
        <begin position="248"/>
        <end position="267"/>
    </location>
</feature>
<name>A0A7W7Z9P4_9BACT</name>
<protein>
    <recommendedName>
        <fullName evidence="4">PPM-type phosphatase domain-containing protein</fullName>
    </recommendedName>
</protein>
<keyword evidence="2" id="KW-0472">Membrane</keyword>
<accession>A0A7W7Z9P4</accession>
<feature type="transmembrane region" description="Helical" evidence="2">
    <location>
        <begin position="305"/>
        <end position="328"/>
    </location>
</feature>
<feature type="transmembrane region" description="Helical" evidence="2">
    <location>
        <begin position="369"/>
        <end position="394"/>
    </location>
</feature>
<dbReference type="SUPFAM" id="SSF81606">
    <property type="entry name" value="PP2C-like"/>
    <property type="match status" value="1"/>
</dbReference>
<dbReference type="GO" id="GO:0016791">
    <property type="term" value="F:phosphatase activity"/>
    <property type="evidence" value="ECO:0007669"/>
    <property type="project" value="TreeGrafter"/>
</dbReference>
<evidence type="ECO:0000259" key="4">
    <source>
        <dbReference type="SMART" id="SM00331"/>
    </source>
</evidence>
<dbReference type="EMBL" id="JACHIP010000001">
    <property type="protein sequence ID" value="MBB5055737.1"/>
    <property type="molecule type" value="Genomic_DNA"/>
</dbReference>
<dbReference type="InterPro" id="IPR036457">
    <property type="entry name" value="PPM-type-like_dom_sf"/>
</dbReference>
<evidence type="ECO:0000313" key="5">
    <source>
        <dbReference type="EMBL" id="MBB5055737.1"/>
    </source>
</evidence>
<reference evidence="5 6" key="1">
    <citation type="submission" date="2020-08" db="EMBL/GenBank/DDBJ databases">
        <title>Genomic Encyclopedia of Type Strains, Phase IV (KMG-V): Genome sequencing to study the core and pangenomes of soil and plant-associated prokaryotes.</title>
        <authorList>
            <person name="Whitman W."/>
        </authorList>
    </citation>
    <scope>NUCLEOTIDE SEQUENCE [LARGE SCALE GENOMIC DNA]</scope>
    <source>
        <strain evidence="5 6">M8UP14</strain>
    </source>
</reference>
<sequence>MHALARPSLKQLSVLFLSFLCLSTLAQSPAPKLAEPKPGDPVSDGIDHITLGQSVFPLNGPYKFSIGDSPLDPATRQPLWAEPGFDDSHWENVDLTPPEGSFDPVYGLSDFVPGWTAKGHPGYSGYAWYRIRVKVEGLAGRKLALAGSSNVDDGFQIFANGNLLGSFGDFSTSHPIVYNSQPTLFPMPPSADSTQVLAFRLWMEPSTLNYNADAGGFHTAPLLGQAGAVSASYQVRWLEQIRSYALDIVQASLFFLLAVLAISLSIFDRSDKVYYWIAAVYAITAAGLGVQAVGSLGQSISTFTYNLLMDVLFIPLILAVWVMVWWVWFQLKRPTRLPKAVVLLTLLYMAGNLLGEEIVFGLVPHPVAVKFHLLSAAVRLAFLALLVLIVVLGVRKHGREGWVALPAVLMLGVSRFQHELDVLHIKRSWFPFGIQVNLGIVAQLLLVFALFVLLLRRMFVSLRLQREQALDIKQAAEVQQVILPESRTVYPSLLIETEYRAARQVGGDFFQIIPHPADGSDKTGSTLIVAGDVTGKGLQAGMTVALLIGAIRSTAELNSDPLIVLEALNRRLIGRESSQATCLALSIAADGSCTLANAGHLPPYLNGKPLDMEGALPLGMIDGAEFSVMHFNLADDDKLVMVSDGILEATNEKGELFGFDRVAELLRNNGAVKALADAAQLFGQEDDISLVAVTRTVGV</sequence>
<feature type="signal peptide" evidence="3">
    <location>
        <begin position="1"/>
        <end position="26"/>
    </location>
</feature>
<organism evidence="5 6">
    <name type="scientific">Granulicella aggregans</name>
    <dbReference type="NCBI Taxonomy" id="474949"/>
    <lineage>
        <taxon>Bacteria</taxon>
        <taxon>Pseudomonadati</taxon>
        <taxon>Acidobacteriota</taxon>
        <taxon>Terriglobia</taxon>
        <taxon>Terriglobales</taxon>
        <taxon>Acidobacteriaceae</taxon>
        <taxon>Granulicella</taxon>
    </lineage>
</organism>
<dbReference type="InterPro" id="IPR052016">
    <property type="entry name" value="Bact_Sigma-Reg"/>
</dbReference>
<dbReference type="AlphaFoldDB" id="A0A7W7Z9P4"/>
<evidence type="ECO:0000313" key="6">
    <source>
        <dbReference type="Proteomes" id="UP000540989"/>
    </source>
</evidence>
<keyword evidence="6" id="KW-1185">Reference proteome</keyword>
<dbReference type="InterPro" id="IPR001932">
    <property type="entry name" value="PPM-type_phosphatase-like_dom"/>
</dbReference>
<feature type="chain" id="PRO_5031279847" description="PPM-type phosphatase domain-containing protein" evidence="3">
    <location>
        <begin position="27"/>
        <end position="699"/>
    </location>
</feature>
<gene>
    <name evidence="5" type="ORF">HDF16_000406</name>
</gene>
<feature type="transmembrane region" description="Helical" evidence="2">
    <location>
        <begin position="340"/>
        <end position="363"/>
    </location>
</feature>
<evidence type="ECO:0000256" key="1">
    <source>
        <dbReference type="ARBA" id="ARBA00022801"/>
    </source>
</evidence>
<feature type="transmembrane region" description="Helical" evidence="2">
    <location>
        <begin position="274"/>
        <end position="293"/>
    </location>
</feature>
<comment type="caution">
    <text evidence="5">The sequence shown here is derived from an EMBL/GenBank/DDBJ whole genome shotgun (WGS) entry which is preliminary data.</text>
</comment>
<proteinExistence type="predicted"/>
<keyword evidence="2" id="KW-0812">Transmembrane</keyword>
<evidence type="ECO:0000256" key="3">
    <source>
        <dbReference type="SAM" id="SignalP"/>
    </source>
</evidence>
<dbReference type="RefSeq" id="WP_184213490.1">
    <property type="nucleotide sequence ID" value="NZ_JACHIP010000001.1"/>
</dbReference>
<dbReference type="PANTHER" id="PTHR43156">
    <property type="entry name" value="STAGE II SPORULATION PROTEIN E-RELATED"/>
    <property type="match status" value="1"/>
</dbReference>
<keyword evidence="3" id="KW-0732">Signal</keyword>
<feature type="domain" description="PPM-type phosphatase" evidence="4">
    <location>
        <begin position="490"/>
        <end position="695"/>
    </location>
</feature>
<dbReference type="Pfam" id="PF07228">
    <property type="entry name" value="SpoIIE"/>
    <property type="match status" value="1"/>
</dbReference>
<evidence type="ECO:0000256" key="2">
    <source>
        <dbReference type="SAM" id="Phobius"/>
    </source>
</evidence>
<keyword evidence="1" id="KW-0378">Hydrolase</keyword>